<dbReference type="PROSITE" id="PS50003">
    <property type="entry name" value="PH_DOMAIN"/>
    <property type="match status" value="1"/>
</dbReference>
<dbReference type="EMBL" id="QGLE01000007">
    <property type="protein sequence ID" value="PWR21431.1"/>
    <property type="molecule type" value="Genomic_DNA"/>
</dbReference>
<gene>
    <name evidence="2" type="primary">phnG</name>
    <name evidence="2" type="ORF">DKG74_13445</name>
</gene>
<keyword evidence="3" id="KW-1185">Reference proteome</keyword>
<reference evidence="2 3" key="1">
    <citation type="submission" date="2018-05" db="EMBL/GenBank/DDBJ databases">
        <title>Zavarzinia sp. HR-AS.</title>
        <authorList>
            <person name="Lee Y."/>
            <person name="Jeon C.O."/>
        </authorList>
    </citation>
    <scope>NUCLEOTIDE SEQUENCE [LARGE SCALE GENOMIC DNA]</scope>
    <source>
        <strain evidence="2 3">HR-AS</strain>
    </source>
</reference>
<dbReference type="GO" id="GO:0019634">
    <property type="term" value="P:organic phosphonate metabolic process"/>
    <property type="evidence" value="ECO:0007669"/>
    <property type="project" value="InterPro"/>
</dbReference>
<evidence type="ECO:0000313" key="2">
    <source>
        <dbReference type="EMBL" id="PWR21431.1"/>
    </source>
</evidence>
<dbReference type="Pfam" id="PF06754">
    <property type="entry name" value="PhnG"/>
    <property type="match status" value="1"/>
</dbReference>
<sequence>MTTEDMTEERRRWLAVLARAPGDELAAAVEGAGAPPCRVVRAAETGLVMVRGRAGGTGERFNLGEMTVSRCTVTDDEGRLGVGWIAGRDKRKAEAVARLDLLLQRPEGALLKARVVAPLAAAQAATREARAAKAAATKVEFFTMVRGDV</sequence>
<dbReference type="AlphaFoldDB" id="A0A317E463"/>
<organism evidence="2 3">
    <name type="scientific">Zavarzinia aquatilis</name>
    <dbReference type="NCBI Taxonomy" id="2211142"/>
    <lineage>
        <taxon>Bacteria</taxon>
        <taxon>Pseudomonadati</taxon>
        <taxon>Pseudomonadota</taxon>
        <taxon>Alphaproteobacteria</taxon>
        <taxon>Rhodospirillales</taxon>
        <taxon>Zavarziniaceae</taxon>
        <taxon>Zavarzinia</taxon>
    </lineage>
</organism>
<dbReference type="GO" id="GO:0016829">
    <property type="term" value="F:lyase activity"/>
    <property type="evidence" value="ECO:0007669"/>
    <property type="project" value="UniProtKB-KW"/>
</dbReference>
<evidence type="ECO:0000259" key="1">
    <source>
        <dbReference type="PROSITE" id="PS50003"/>
    </source>
</evidence>
<dbReference type="Proteomes" id="UP000245461">
    <property type="component" value="Unassembled WGS sequence"/>
</dbReference>
<evidence type="ECO:0000313" key="3">
    <source>
        <dbReference type="Proteomes" id="UP000245461"/>
    </source>
</evidence>
<dbReference type="NCBIfam" id="TIGR03293">
    <property type="entry name" value="PhnG_redo"/>
    <property type="match status" value="1"/>
</dbReference>
<comment type="caution">
    <text evidence="2">The sequence shown here is derived from an EMBL/GenBank/DDBJ whole genome shotgun (WGS) entry which is preliminary data.</text>
</comment>
<accession>A0A317E463</accession>
<proteinExistence type="predicted"/>
<dbReference type="RefSeq" id="WP_109906628.1">
    <property type="nucleotide sequence ID" value="NZ_QGLE01000007.1"/>
</dbReference>
<dbReference type="InterPro" id="IPR009609">
    <property type="entry name" value="Phosphonate_metab_PhnG"/>
</dbReference>
<protein>
    <submittedName>
        <fullName evidence="2">Phosphonate C-P lyase system protein PhnG</fullName>
    </submittedName>
</protein>
<dbReference type="InterPro" id="IPR001849">
    <property type="entry name" value="PH_domain"/>
</dbReference>
<keyword evidence="2" id="KW-0456">Lyase</keyword>
<dbReference type="GO" id="GO:0015716">
    <property type="term" value="P:organic phosphonate transport"/>
    <property type="evidence" value="ECO:0007669"/>
    <property type="project" value="InterPro"/>
</dbReference>
<dbReference type="OrthoDB" id="530475at2"/>
<feature type="domain" description="PH" evidence="1">
    <location>
        <begin position="1"/>
        <end position="22"/>
    </location>
</feature>
<name>A0A317E463_9PROT</name>